<keyword evidence="4" id="KW-1185">Reference proteome</keyword>
<dbReference type="STRING" id="2282107.A0A286ULH5"/>
<evidence type="ECO:0000313" key="3">
    <source>
        <dbReference type="EMBL" id="PAV20461.1"/>
    </source>
</evidence>
<name>A0A286ULH5_9AGAM</name>
<organism evidence="3 4">
    <name type="scientific">Pyrrhoderma noxium</name>
    <dbReference type="NCBI Taxonomy" id="2282107"/>
    <lineage>
        <taxon>Eukaryota</taxon>
        <taxon>Fungi</taxon>
        <taxon>Dikarya</taxon>
        <taxon>Basidiomycota</taxon>
        <taxon>Agaricomycotina</taxon>
        <taxon>Agaricomycetes</taxon>
        <taxon>Hymenochaetales</taxon>
        <taxon>Hymenochaetaceae</taxon>
        <taxon>Pyrrhoderma</taxon>
    </lineage>
</organism>
<evidence type="ECO:0000256" key="2">
    <source>
        <dbReference type="SAM" id="SignalP"/>
    </source>
</evidence>
<keyword evidence="2" id="KW-0732">Signal</keyword>
<dbReference type="AlphaFoldDB" id="A0A286ULH5"/>
<gene>
    <name evidence="3" type="ORF">PNOK_0308800</name>
</gene>
<evidence type="ECO:0000313" key="4">
    <source>
        <dbReference type="Proteomes" id="UP000217199"/>
    </source>
</evidence>
<feature type="region of interest" description="Disordered" evidence="1">
    <location>
        <begin position="320"/>
        <end position="364"/>
    </location>
</feature>
<dbReference type="OrthoDB" id="3356102at2759"/>
<dbReference type="EMBL" id="NBII01000003">
    <property type="protein sequence ID" value="PAV20461.1"/>
    <property type="molecule type" value="Genomic_DNA"/>
</dbReference>
<feature type="signal peptide" evidence="2">
    <location>
        <begin position="1"/>
        <end position="23"/>
    </location>
</feature>
<proteinExistence type="predicted"/>
<reference evidence="3 4" key="1">
    <citation type="journal article" date="2017" name="Mol. Ecol.">
        <title>Comparative and population genomic landscape of Phellinus noxius: A hypervariable fungus causing root rot in trees.</title>
        <authorList>
            <person name="Chung C.L."/>
            <person name="Lee T.J."/>
            <person name="Akiba M."/>
            <person name="Lee H.H."/>
            <person name="Kuo T.H."/>
            <person name="Liu D."/>
            <person name="Ke H.M."/>
            <person name="Yokoi T."/>
            <person name="Roa M.B."/>
            <person name="Lu M.J."/>
            <person name="Chang Y.Y."/>
            <person name="Ann P.J."/>
            <person name="Tsai J.N."/>
            <person name="Chen C.Y."/>
            <person name="Tzean S.S."/>
            <person name="Ota Y."/>
            <person name="Hattori T."/>
            <person name="Sahashi N."/>
            <person name="Liou R.F."/>
            <person name="Kikuchi T."/>
            <person name="Tsai I.J."/>
        </authorList>
    </citation>
    <scope>NUCLEOTIDE SEQUENCE [LARGE SCALE GENOMIC DNA]</scope>
    <source>
        <strain evidence="3 4">FFPRI411160</strain>
    </source>
</reference>
<sequence>MLSLTLVSLLLPALSAVVRPVAASPCIAMDTSFNLLVFGVDGKDYNAGTQDSWTSGTASDITATGRPPFDGSNTTCYLAQFFNAVYVLNGDASNPTDVYIYDATAKSWTTQTVKAADVSSFDLTSLKAILDHDTNVFYAMSKGEIFFLDMKSLTAASSDTLTWGDAGASSWGDLSSYEPVMAIAQNHIHFIGVPGLQAGQADIFVIHFSYFQPEAQSYSSDFPETHGQAVSFFQDSGVQQEFAFVPDDGSATYVINVETNTTQTLAGPSTKDAGAQYFAGKTSLVQLSSTDGSLAFLPYTQGNDNSGAKWTSITAVSVPSSSSSSASGSLSNGTSSSGSGKGNSTSTGSASGLAASQSSTTSDSGAGHVVMNVVGMMAGVAALTAILL</sequence>
<feature type="chain" id="PRO_5013910951" evidence="2">
    <location>
        <begin position="24"/>
        <end position="388"/>
    </location>
</feature>
<comment type="caution">
    <text evidence="3">The sequence shown here is derived from an EMBL/GenBank/DDBJ whole genome shotgun (WGS) entry which is preliminary data.</text>
</comment>
<dbReference type="InParanoid" id="A0A286ULH5"/>
<evidence type="ECO:0000256" key="1">
    <source>
        <dbReference type="SAM" id="MobiDB-lite"/>
    </source>
</evidence>
<accession>A0A286ULH5</accession>
<protein>
    <submittedName>
        <fullName evidence="3">Uncharacterized protein</fullName>
    </submittedName>
</protein>
<dbReference type="Proteomes" id="UP000217199">
    <property type="component" value="Unassembled WGS sequence"/>
</dbReference>